<evidence type="ECO:0000313" key="2">
    <source>
        <dbReference type="Proteomes" id="UP000003963"/>
    </source>
</evidence>
<accession>D9WLM1</accession>
<name>D9WLM1_9ACTN</name>
<gene>
    <name evidence="1" type="ORF">SSOG_01336</name>
</gene>
<sequence>MPEIDKTPARQQAAIKALLSAHDKGYGTVLSLKFPYNHRPMPAVDSADMDAELARVDKVLDAAMGKADILALANEPFIESLKKDHDDGTLNAFYEKVAQHVIAYRKKRFGERCRTRLYMGSLNHLDRPDWRTPATERWMEFTRKTPEIEGVDIHPHVAAIEDSQKYLDYILPKLRRDQKFLATEFSLVLLWEQHLRDTIPAEFARRYELPAATKVWQVIKQATEHPFPQRKWHDFLSMSPWFETHKHYLRNQVQKFRDTGKLAVATYGVAQAPAMVKDFGPDKQPWLLNSLYSNLTVQEGEDGKPARSYGLFDDFRALQRAEDRRPVRTAETTT</sequence>
<dbReference type="AlphaFoldDB" id="D9WLM1"/>
<keyword evidence="2" id="KW-1185">Reference proteome</keyword>
<evidence type="ECO:0000313" key="1">
    <source>
        <dbReference type="EMBL" id="EFL21624.1"/>
    </source>
</evidence>
<organism evidence="1 2">
    <name type="scientific">Streptomyces himastatinicus ATCC 53653</name>
    <dbReference type="NCBI Taxonomy" id="457427"/>
    <lineage>
        <taxon>Bacteria</taxon>
        <taxon>Bacillati</taxon>
        <taxon>Actinomycetota</taxon>
        <taxon>Actinomycetes</taxon>
        <taxon>Kitasatosporales</taxon>
        <taxon>Streptomycetaceae</taxon>
        <taxon>Streptomyces</taxon>
        <taxon>Streptomyces violaceusniger group</taxon>
    </lineage>
</organism>
<protein>
    <submittedName>
        <fullName evidence="1">Uncharacterized protein</fullName>
    </submittedName>
</protein>
<dbReference type="EMBL" id="GG657754">
    <property type="protein sequence ID" value="EFL21624.1"/>
    <property type="molecule type" value="Genomic_DNA"/>
</dbReference>
<dbReference type="STRING" id="457427.SSOG_01336"/>
<dbReference type="Proteomes" id="UP000003963">
    <property type="component" value="Unassembled WGS sequence"/>
</dbReference>
<dbReference type="HOGENOM" id="CLU_739447_0_0_11"/>
<proteinExistence type="predicted"/>
<reference evidence="1 2" key="1">
    <citation type="submission" date="2009-02" db="EMBL/GenBank/DDBJ databases">
        <title>Annotation of Streptomyces hygroscopicus strain ATCC 53653.</title>
        <authorList>
            <consortium name="The Broad Institute Genome Sequencing Platform"/>
            <consortium name="Broad Institute Microbial Sequencing Center"/>
            <person name="Fischbach M."/>
            <person name="Godfrey P."/>
            <person name="Ward D."/>
            <person name="Young S."/>
            <person name="Zeng Q."/>
            <person name="Koehrsen M."/>
            <person name="Alvarado L."/>
            <person name="Berlin A.M."/>
            <person name="Bochicchio J."/>
            <person name="Borenstein D."/>
            <person name="Chapman S.B."/>
            <person name="Chen Z."/>
            <person name="Engels R."/>
            <person name="Freedman E."/>
            <person name="Gellesch M."/>
            <person name="Goldberg J."/>
            <person name="Griggs A."/>
            <person name="Gujja S."/>
            <person name="Heilman E.R."/>
            <person name="Heiman D.I."/>
            <person name="Hepburn T.A."/>
            <person name="Howarth C."/>
            <person name="Jen D."/>
            <person name="Larson L."/>
            <person name="Lewis B."/>
            <person name="Mehta T."/>
            <person name="Park D."/>
            <person name="Pearson M."/>
            <person name="Richards J."/>
            <person name="Roberts A."/>
            <person name="Saif S."/>
            <person name="Shea T.D."/>
            <person name="Shenoy N."/>
            <person name="Sisk P."/>
            <person name="Stolte C."/>
            <person name="Sykes S.N."/>
            <person name="Thomson T."/>
            <person name="Walk T."/>
            <person name="White J."/>
            <person name="Yandava C."/>
            <person name="Straight P."/>
            <person name="Clardy J."/>
            <person name="Hung D."/>
            <person name="Kolter R."/>
            <person name="Mekalanos J."/>
            <person name="Walker S."/>
            <person name="Walsh C.T."/>
            <person name="Wieland-Brown L.C."/>
            <person name="Haas B."/>
            <person name="Nusbaum C."/>
            <person name="Birren B."/>
        </authorList>
    </citation>
    <scope>NUCLEOTIDE SEQUENCE [LARGE SCALE GENOMIC DNA]</scope>
    <source>
        <strain evidence="1 2">ATCC 53653</strain>
    </source>
</reference>